<dbReference type="AlphaFoldDB" id="A0A1A9AXS7"/>
<dbReference type="GeneID" id="69706485"/>
<gene>
    <name evidence="1" type="ORF">J2R62_13790</name>
</gene>
<dbReference type="Proteomes" id="UP000664658">
    <property type="component" value="Unassembled WGS sequence"/>
</dbReference>
<name>A0A1A9AXS7_PLESH</name>
<dbReference type="RefSeq" id="WP_010863642.1">
    <property type="nucleotide sequence ID" value="NZ_CP027852.1"/>
</dbReference>
<dbReference type="KEGG" id="pshi:SAMEA2665130_1550"/>
<organism evidence="1 2">
    <name type="scientific">Plesiomonas shigelloides</name>
    <name type="common">Aeromonas shigelloides</name>
    <dbReference type="NCBI Taxonomy" id="703"/>
    <lineage>
        <taxon>Bacteria</taxon>
        <taxon>Pseudomonadati</taxon>
        <taxon>Pseudomonadota</taxon>
        <taxon>Gammaproteobacteria</taxon>
        <taxon>Enterobacterales</taxon>
        <taxon>Enterobacteriaceae</taxon>
        <taxon>Plesiomonas</taxon>
    </lineage>
</organism>
<protein>
    <submittedName>
        <fullName evidence="1">Uncharacterized protein</fullName>
    </submittedName>
</protein>
<dbReference type="EMBL" id="JAFNAA010000016">
    <property type="protein sequence ID" value="MBO1109270.1"/>
    <property type="molecule type" value="Genomic_DNA"/>
</dbReference>
<comment type="caution">
    <text evidence="1">The sequence shown here is derived from an EMBL/GenBank/DDBJ whole genome shotgun (WGS) entry which is preliminary data.</text>
</comment>
<sequence>MQQTFTIKEITENLQIARMRYQLPDTSAYIRYQPELSCDNTNISVQSGMMLPHESCEPAGIFKLAELVNELNFAYLLVHIFPDTDSMNYFVAGFDTGLSQLDFIGGSFDNHRFWLTSGVSNLGVPVVVFYGQRNAVNGQPSVTLVDHRENPAGQVAWRAIRGAGEHVGEEFFV</sequence>
<accession>A0A1A9AXS7</accession>
<evidence type="ECO:0000313" key="1">
    <source>
        <dbReference type="EMBL" id="MBO1109270.1"/>
    </source>
</evidence>
<reference evidence="1" key="1">
    <citation type="submission" date="2021-03" db="EMBL/GenBank/DDBJ databases">
        <title>Plesiomonas shigelloides zfcc0051, isolated from zebrafish feces.</title>
        <authorList>
            <person name="Vanderhoek Z."/>
            <person name="Gaulke C."/>
        </authorList>
    </citation>
    <scope>NUCLEOTIDE SEQUENCE</scope>
    <source>
        <strain evidence="1">Zfcc0051</strain>
    </source>
</reference>
<proteinExistence type="predicted"/>
<evidence type="ECO:0000313" key="2">
    <source>
        <dbReference type="Proteomes" id="UP000664658"/>
    </source>
</evidence>